<evidence type="ECO:0000313" key="1">
    <source>
        <dbReference type="EMBL" id="QDZ19792.1"/>
    </source>
</evidence>
<dbReference type="Proteomes" id="UP000316726">
    <property type="component" value="Chromosome 3"/>
</dbReference>
<dbReference type="InterPro" id="IPR002347">
    <property type="entry name" value="SDR_fam"/>
</dbReference>
<dbReference type="EMBL" id="CP031036">
    <property type="protein sequence ID" value="QDZ19792.1"/>
    <property type="molecule type" value="Genomic_DNA"/>
</dbReference>
<dbReference type="AlphaFoldDB" id="A0A5B8MKA4"/>
<dbReference type="OrthoDB" id="5296at2759"/>
<accession>A0A5B8MKA4</accession>
<dbReference type="PANTHER" id="PTHR45458">
    <property type="entry name" value="SHORT-CHAIN DEHYDROGENASE/REDUCTASE SDR"/>
    <property type="match status" value="1"/>
</dbReference>
<dbReference type="PANTHER" id="PTHR45458:SF1">
    <property type="entry name" value="SHORT CHAIN DEHYDROGENASE"/>
    <property type="match status" value="1"/>
</dbReference>
<keyword evidence="2" id="KW-1185">Reference proteome</keyword>
<evidence type="ECO:0000313" key="2">
    <source>
        <dbReference type="Proteomes" id="UP000316726"/>
    </source>
</evidence>
<dbReference type="Gene3D" id="3.40.50.720">
    <property type="entry name" value="NAD(P)-binding Rossmann-like Domain"/>
    <property type="match status" value="1"/>
</dbReference>
<dbReference type="Pfam" id="PF00106">
    <property type="entry name" value="adh_short"/>
    <property type="match status" value="1"/>
</dbReference>
<dbReference type="InterPro" id="IPR052184">
    <property type="entry name" value="SDR_enzymes"/>
</dbReference>
<organism evidence="1 2">
    <name type="scientific">Chloropicon primus</name>
    <dbReference type="NCBI Taxonomy" id="1764295"/>
    <lineage>
        <taxon>Eukaryota</taxon>
        <taxon>Viridiplantae</taxon>
        <taxon>Chlorophyta</taxon>
        <taxon>Chloropicophyceae</taxon>
        <taxon>Chloropicales</taxon>
        <taxon>Chloropicaceae</taxon>
        <taxon>Chloropicon</taxon>
    </lineage>
</organism>
<reference evidence="1 2" key="1">
    <citation type="submission" date="2018-07" db="EMBL/GenBank/DDBJ databases">
        <title>The complete nuclear genome of the prasinophyte Chloropicon primus (CCMP1205).</title>
        <authorList>
            <person name="Pombert J.-F."/>
            <person name="Otis C."/>
            <person name="Turmel M."/>
            <person name="Lemieux C."/>
        </authorList>
    </citation>
    <scope>NUCLEOTIDE SEQUENCE [LARGE SCALE GENOMIC DNA]</scope>
    <source>
        <strain evidence="1 2">CCMP1205</strain>
    </source>
</reference>
<sequence length="329" mass="34974">MRQVVALRRLRIHQGGQLVGQRQKVPAGRGRREMVAANAGGVKGAAAQPPATGFTEPDQVKRFGEAKASGSKRVLDIDSVYDPSWMKGARVLVTGANRGIGLSLAQEAARCGAVVIGACRKASKELEAIENVEIVDGVEVTSNEACEALASALQGKDPIDVLINNAGYFPDVSDDFTNGLNFEENLKQYDICAVGPLRVTAALVNKGCLKQPGGKVINITSQGGSALWRQVQNANKGGDYGHHMCKAAANMCGVLMAEELRPKGIAVANLHPGFNRTGMTKKYEHIWDIEGAVECSVGAKRVMHEIGRVGLLESGAPFINCEDGLLIPY</sequence>
<gene>
    <name evidence="1" type="ORF">A3770_03p23100</name>
</gene>
<dbReference type="GO" id="GO:0016616">
    <property type="term" value="F:oxidoreductase activity, acting on the CH-OH group of donors, NAD or NADP as acceptor"/>
    <property type="evidence" value="ECO:0007669"/>
    <property type="project" value="TreeGrafter"/>
</dbReference>
<dbReference type="PRINTS" id="PR00081">
    <property type="entry name" value="GDHRDH"/>
</dbReference>
<dbReference type="InterPro" id="IPR036291">
    <property type="entry name" value="NAD(P)-bd_dom_sf"/>
</dbReference>
<dbReference type="SUPFAM" id="SSF51735">
    <property type="entry name" value="NAD(P)-binding Rossmann-fold domains"/>
    <property type="match status" value="1"/>
</dbReference>
<proteinExistence type="predicted"/>
<dbReference type="STRING" id="1764295.A0A5B8MKA4"/>
<protein>
    <submittedName>
        <fullName evidence="1">Short-chain dehydrogenase/reductase</fullName>
    </submittedName>
</protein>
<name>A0A5B8MKA4_9CHLO</name>